<gene>
    <name evidence="3" type="ORF">HNR68_002297</name>
</gene>
<evidence type="ECO:0000256" key="1">
    <source>
        <dbReference type="SAM" id="MobiDB-lite"/>
    </source>
</evidence>
<protein>
    <recommendedName>
        <fullName evidence="2">DUF4232 domain-containing protein</fullName>
    </recommendedName>
</protein>
<evidence type="ECO:0000313" key="4">
    <source>
        <dbReference type="Proteomes" id="UP000587002"/>
    </source>
</evidence>
<reference evidence="3 4" key="1">
    <citation type="submission" date="2020-07" db="EMBL/GenBank/DDBJ databases">
        <title>Sequencing the genomes of 1000 actinobacteria strains.</title>
        <authorList>
            <person name="Klenk H.-P."/>
        </authorList>
    </citation>
    <scope>NUCLEOTIDE SEQUENCE [LARGE SCALE GENOMIC DNA]</scope>
    <source>
        <strain evidence="3 4">DSM 44065</strain>
    </source>
</reference>
<proteinExistence type="predicted"/>
<feature type="domain" description="DUF4232" evidence="2">
    <location>
        <begin position="66"/>
        <end position="203"/>
    </location>
</feature>
<evidence type="ECO:0000313" key="3">
    <source>
        <dbReference type="EMBL" id="NYI83667.1"/>
    </source>
</evidence>
<organism evidence="3 4">
    <name type="scientific">Saccharopolyspora hordei</name>
    <dbReference type="NCBI Taxonomy" id="1838"/>
    <lineage>
        <taxon>Bacteria</taxon>
        <taxon>Bacillati</taxon>
        <taxon>Actinomycetota</taxon>
        <taxon>Actinomycetes</taxon>
        <taxon>Pseudonocardiales</taxon>
        <taxon>Pseudonocardiaceae</taxon>
        <taxon>Saccharopolyspora</taxon>
    </lineage>
</organism>
<dbReference type="RefSeq" id="WP_343050074.1">
    <property type="nucleotide sequence ID" value="NZ_BAABFH010000001.1"/>
</dbReference>
<keyword evidence="4" id="KW-1185">Reference proteome</keyword>
<accession>A0A853ARD9</accession>
<evidence type="ECO:0000259" key="2">
    <source>
        <dbReference type="Pfam" id="PF14016"/>
    </source>
</evidence>
<dbReference type="Proteomes" id="UP000587002">
    <property type="component" value="Unassembled WGS sequence"/>
</dbReference>
<dbReference type="AlphaFoldDB" id="A0A853ARD9"/>
<dbReference type="EMBL" id="JACCFJ010000001">
    <property type="protein sequence ID" value="NYI83667.1"/>
    <property type="molecule type" value="Genomic_DNA"/>
</dbReference>
<dbReference type="Pfam" id="PF14016">
    <property type="entry name" value="DUF4232"/>
    <property type="match status" value="1"/>
</dbReference>
<sequence length="208" mass="20857">MAAAALAVGLTACSPGGSGGPAAGEDARQPVVGDDAGNNAVVPSAAPDEGSTAPQQDGQAVGDPLCGASDLTLAFGEADSAAGSTYQPLIFTNVSPHNCVLHGFPGVSYVGGEDGHQIGEAAFRDGKKGEEINLASGDKASAIIKFARVENFDPAQCQAEPAKGLRVYPPQETASLFIPFDQERNGCAGEGVPSHQLTVQTIQPGVAG</sequence>
<dbReference type="InterPro" id="IPR025326">
    <property type="entry name" value="DUF4232"/>
</dbReference>
<feature type="region of interest" description="Disordered" evidence="1">
    <location>
        <begin position="11"/>
        <end position="63"/>
    </location>
</feature>
<name>A0A853ARD9_9PSEU</name>
<comment type="caution">
    <text evidence="3">The sequence shown here is derived from an EMBL/GenBank/DDBJ whole genome shotgun (WGS) entry which is preliminary data.</text>
</comment>